<organism evidence="2 3">
    <name type="scientific">Stackebrandtia endophytica</name>
    <dbReference type="NCBI Taxonomy" id="1496996"/>
    <lineage>
        <taxon>Bacteria</taxon>
        <taxon>Bacillati</taxon>
        <taxon>Actinomycetota</taxon>
        <taxon>Actinomycetes</taxon>
        <taxon>Glycomycetales</taxon>
        <taxon>Glycomycetaceae</taxon>
        <taxon>Stackebrandtia</taxon>
    </lineage>
</organism>
<dbReference type="InterPro" id="IPR000600">
    <property type="entry name" value="ROK"/>
</dbReference>
<dbReference type="InParanoid" id="A0A543B1A4"/>
<dbReference type="PANTHER" id="PTHR18964">
    <property type="entry name" value="ROK (REPRESSOR, ORF, KINASE) FAMILY"/>
    <property type="match status" value="1"/>
</dbReference>
<dbReference type="SUPFAM" id="SSF46785">
    <property type="entry name" value="Winged helix' DNA-binding domain"/>
    <property type="match status" value="1"/>
</dbReference>
<dbReference type="SUPFAM" id="SSF53067">
    <property type="entry name" value="Actin-like ATPase domain"/>
    <property type="match status" value="1"/>
</dbReference>
<keyword evidence="2" id="KW-0418">Kinase</keyword>
<dbReference type="AlphaFoldDB" id="A0A543B1A4"/>
<evidence type="ECO:0000313" key="3">
    <source>
        <dbReference type="Proteomes" id="UP000317043"/>
    </source>
</evidence>
<dbReference type="RefSeq" id="WP_142043264.1">
    <property type="nucleotide sequence ID" value="NZ_JBHTGS010000003.1"/>
</dbReference>
<sequence>MAQRQSPGVPQLLRVLNDRAALNLLFTEGPQTRAQLATATSLSKVTASQMVERLESRGLIEAVGTRPGNRGPNAQVYAVVGSYAHVVGINVGPQSIVAACADLVGEVKGRVELELAEGDEPVTVVHQAVALAAADAGTTVEHVSRVMLATPGIIDPGSGDIGFAWDLPSWQRGLHEALEKDLGTPVVIENDVNLAAVAEHREGAAQGVDDFVYVWFSRGIGVGVVLGGKLHRGSTGGAGEIGYLPVTGMSLPESPVTRRAKGSFQRLIGADVIEELAHTMGIEGTDAAHIVRNAAAVDDGKAAEFLDEVANRMALGVASVSSVLDPALVVLGGEVGYAGGDPLADRVAAALPRITPIEPKVLVGTADTEPVLRGAMRVALDTVRDHLFN</sequence>
<dbReference type="OrthoDB" id="3523179at2"/>
<dbReference type="GO" id="GO:0016301">
    <property type="term" value="F:kinase activity"/>
    <property type="evidence" value="ECO:0007669"/>
    <property type="project" value="UniProtKB-KW"/>
</dbReference>
<comment type="caution">
    <text evidence="2">The sequence shown here is derived from an EMBL/GenBank/DDBJ whole genome shotgun (WGS) entry which is preliminary data.</text>
</comment>
<dbReference type="PANTHER" id="PTHR18964:SF149">
    <property type="entry name" value="BIFUNCTIONAL UDP-N-ACETYLGLUCOSAMINE 2-EPIMERASE_N-ACETYLMANNOSAMINE KINASE"/>
    <property type="match status" value="1"/>
</dbReference>
<protein>
    <submittedName>
        <fullName evidence="2">Putative NBD/HSP70 family sugar kinase</fullName>
    </submittedName>
</protein>
<dbReference type="InterPro" id="IPR036388">
    <property type="entry name" value="WH-like_DNA-bd_sf"/>
</dbReference>
<dbReference type="Gene3D" id="1.10.10.10">
    <property type="entry name" value="Winged helix-like DNA-binding domain superfamily/Winged helix DNA-binding domain"/>
    <property type="match status" value="1"/>
</dbReference>
<dbReference type="Proteomes" id="UP000317043">
    <property type="component" value="Unassembled WGS sequence"/>
</dbReference>
<proteinExistence type="inferred from homology"/>
<evidence type="ECO:0000256" key="1">
    <source>
        <dbReference type="ARBA" id="ARBA00006479"/>
    </source>
</evidence>
<evidence type="ECO:0000313" key="2">
    <source>
        <dbReference type="EMBL" id="TQL78601.1"/>
    </source>
</evidence>
<keyword evidence="3" id="KW-1185">Reference proteome</keyword>
<accession>A0A543B1A4</accession>
<dbReference type="InterPro" id="IPR043129">
    <property type="entry name" value="ATPase_NBD"/>
</dbReference>
<gene>
    <name evidence="2" type="ORF">FB566_4191</name>
</gene>
<dbReference type="Pfam" id="PF13412">
    <property type="entry name" value="HTH_24"/>
    <property type="match status" value="1"/>
</dbReference>
<keyword evidence="2" id="KW-0808">Transferase</keyword>
<dbReference type="InterPro" id="IPR036390">
    <property type="entry name" value="WH_DNA-bd_sf"/>
</dbReference>
<dbReference type="EMBL" id="VFOW01000001">
    <property type="protein sequence ID" value="TQL78601.1"/>
    <property type="molecule type" value="Genomic_DNA"/>
</dbReference>
<reference evidence="2 3" key="1">
    <citation type="submission" date="2019-06" db="EMBL/GenBank/DDBJ databases">
        <title>Sequencing the genomes of 1000 actinobacteria strains.</title>
        <authorList>
            <person name="Klenk H.-P."/>
        </authorList>
    </citation>
    <scope>NUCLEOTIDE SEQUENCE [LARGE SCALE GENOMIC DNA]</scope>
    <source>
        <strain evidence="2 3">DSM 45928</strain>
    </source>
</reference>
<dbReference type="Gene3D" id="3.30.420.40">
    <property type="match status" value="2"/>
</dbReference>
<comment type="similarity">
    <text evidence="1">Belongs to the ROK (NagC/XylR) family.</text>
</comment>
<name>A0A543B1A4_9ACTN</name>
<dbReference type="Pfam" id="PF00480">
    <property type="entry name" value="ROK"/>
    <property type="match status" value="1"/>
</dbReference>